<feature type="binding site" evidence="3">
    <location>
        <position position="211"/>
    </location>
    <ligand>
        <name>FAD</name>
        <dbReference type="ChEBI" id="CHEBI:57692"/>
    </ligand>
</feature>
<proteinExistence type="inferred from homology"/>
<evidence type="ECO:0000256" key="2">
    <source>
        <dbReference type="ARBA" id="ARBA00022982"/>
    </source>
</evidence>
<keyword evidence="2" id="KW-0249">Electron transport</keyword>
<dbReference type="InterPro" id="IPR014731">
    <property type="entry name" value="ETF_asu_C"/>
</dbReference>
<dbReference type="Gene3D" id="3.40.50.620">
    <property type="entry name" value="HUPs"/>
    <property type="match status" value="1"/>
</dbReference>
<dbReference type="PIRSF" id="PIRSF000089">
    <property type="entry name" value="Electra_flavoP_a"/>
    <property type="match status" value="1"/>
</dbReference>
<keyword evidence="3" id="KW-0285">Flavoprotein</keyword>
<comment type="caution">
    <text evidence="5">The sequence shown here is derived from an EMBL/GenBank/DDBJ whole genome shotgun (WGS) entry which is preliminary data.</text>
</comment>
<keyword evidence="2" id="KW-0813">Transport</keyword>
<feature type="binding site" evidence="3">
    <location>
        <begin position="267"/>
        <end position="274"/>
    </location>
    <ligand>
        <name>FAD</name>
        <dbReference type="ChEBI" id="CHEBI:57692"/>
    </ligand>
</feature>
<keyword evidence="6" id="KW-1185">Reference proteome</keyword>
<dbReference type="SMART" id="SM00893">
    <property type="entry name" value="ETF"/>
    <property type="match status" value="1"/>
</dbReference>
<dbReference type="GO" id="GO:0033539">
    <property type="term" value="P:fatty acid beta-oxidation using acyl-CoA dehydrogenase"/>
    <property type="evidence" value="ECO:0007669"/>
    <property type="project" value="TreeGrafter"/>
</dbReference>
<organism evidence="5 6">
    <name type="scientific">Algoriphagus iocasae</name>
    <dbReference type="NCBI Taxonomy" id="1836499"/>
    <lineage>
        <taxon>Bacteria</taxon>
        <taxon>Pseudomonadati</taxon>
        <taxon>Bacteroidota</taxon>
        <taxon>Cytophagia</taxon>
        <taxon>Cytophagales</taxon>
        <taxon>Cyclobacteriaceae</taxon>
        <taxon>Algoriphagus</taxon>
    </lineage>
</organism>
<dbReference type="InterPro" id="IPR029035">
    <property type="entry name" value="DHS-like_NAD/FAD-binding_dom"/>
</dbReference>
<protein>
    <submittedName>
        <fullName evidence="5">Electron transfer flavoprotein alpha subunit</fullName>
    </submittedName>
</protein>
<dbReference type="Pfam" id="PF01012">
    <property type="entry name" value="ETF"/>
    <property type="match status" value="1"/>
</dbReference>
<name>A0A841MMK2_9BACT</name>
<dbReference type="PANTHER" id="PTHR43153:SF1">
    <property type="entry name" value="ELECTRON TRANSFER FLAVOPROTEIN SUBUNIT ALPHA, MITOCHONDRIAL"/>
    <property type="match status" value="1"/>
</dbReference>
<dbReference type="RefSeq" id="WP_184496884.1">
    <property type="nucleotide sequence ID" value="NZ_JACIJO010000003.1"/>
</dbReference>
<keyword evidence="3" id="KW-0274">FAD</keyword>
<dbReference type="GO" id="GO:0050660">
    <property type="term" value="F:flavin adenine dinucleotide binding"/>
    <property type="evidence" value="ECO:0007669"/>
    <property type="project" value="InterPro"/>
</dbReference>
<dbReference type="Proteomes" id="UP000588604">
    <property type="component" value="Unassembled WGS sequence"/>
</dbReference>
<sequence>MSILVYIEQSEGKVKKTSLEAVSFAAALAAQTGEGDVVAVALGSIDDQELATVGTAGAAKVLHAGDSRLDAGLIQAHASAIAQAFSKVGAKTLVLAKSSLGDAVAARLAIKLNAGLVSNVVALPDTTSGYKVKRSIFTGKAFAETELTTENKILAVKKNSIDLKTDGAPASVESFEVELADSDFASKITATERATGEVLLPEADIVVSGGRGMKGAENWGMLEELAKTLGAATGCSKPVSDIGWRPHHEHVGQTGVKVAPSLYIAIGISGAIQHLAGVNSSKCIVVINKDPEAPFFKAADYGIVGDAFEVVPKLTEALKAEL</sequence>
<accession>A0A841MMK2</accession>
<dbReference type="InterPro" id="IPR001308">
    <property type="entry name" value="ETF_a/FixB"/>
</dbReference>
<reference evidence="5 6" key="1">
    <citation type="submission" date="2020-08" db="EMBL/GenBank/DDBJ databases">
        <title>Genomic Encyclopedia of Type Strains, Phase IV (KMG-IV): sequencing the most valuable type-strain genomes for metagenomic binning, comparative biology and taxonomic classification.</title>
        <authorList>
            <person name="Goeker M."/>
        </authorList>
    </citation>
    <scope>NUCLEOTIDE SEQUENCE [LARGE SCALE GENOMIC DNA]</scope>
    <source>
        <strain evidence="5 6">DSM 102044</strain>
    </source>
</reference>
<evidence type="ECO:0000313" key="5">
    <source>
        <dbReference type="EMBL" id="MBB6328133.1"/>
    </source>
</evidence>
<dbReference type="PANTHER" id="PTHR43153">
    <property type="entry name" value="ELECTRON TRANSFER FLAVOPROTEIN ALPHA"/>
    <property type="match status" value="1"/>
</dbReference>
<dbReference type="SUPFAM" id="SSF52467">
    <property type="entry name" value="DHS-like NAD/FAD-binding domain"/>
    <property type="match status" value="1"/>
</dbReference>
<comment type="cofactor">
    <cofactor evidence="3">
        <name>FAD</name>
        <dbReference type="ChEBI" id="CHEBI:57692"/>
    </cofactor>
    <text evidence="3">Binds 1 FAD per dimer.</text>
</comment>
<dbReference type="SUPFAM" id="SSF52402">
    <property type="entry name" value="Adenine nucleotide alpha hydrolases-like"/>
    <property type="match status" value="1"/>
</dbReference>
<dbReference type="EMBL" id="JACIJO010000003">
    <property type="protein sequence ID" value="MBB6328133.1"/>
    <property type="molecule type" value="Genomic_DNA"/>
</dbReference>
<gene>
    <name evidence="5" type="ORF">FHS59_003776</name>
</gene>
<dbReference type="GO" id="GO:0009055">
    <property type="term" value="F:electron transfer activity"/>
    <property type="evidence" value="ECO:0007669"/>
    <property type="project" value="InterPro"/>
</dbReference>
<comment type="similarity">
    <text evidence="1">Belongs to the ETF alpha-subunit/FixB family.</text>
</comment>
<dbReference type="InterPro" id="IPR014729">
    <property type="entry name" value="Rossmann-like_a/b/a_fold"/>
</dbReference>
<evidence type="ECO:0000313" key="6">
    <source>
        <dbReference type="Proteomes" id="UP000588604"/>
    </source>
</evidence>
<feature type="binding site" evidence="3">
    <location>
        <position position="288"/>
    </location>
    <ligand>
        <name>FAD</name>
        <dbReference type="ChEBI" id="CHEBI:57692"/>
    </ligand>
</feature>
<evidence type="ECO:0000256" key="3">
    <source>
        <dbReference type="PIRSR" id="PIRSR000089-1"/>
    </source>
</evidence>
<dbReference type="Pfam" id="PF00766">
    <property type="entry name" value="ETF_alpha"/>
    <property type="match status" value="1"/>
</dbReference>
<evidence type="ECO:0000259" key="4">
    <source>
        <dbReference type="SMART" id="SM00893"/>
    </source>
</evidence>
<dbReference type="AlphaFoldDB" id="A0A841MMK2"/>
<feature type="domain" description="Electron transfer flavoprotein alpha/beta-subunit N-terminal" evidence="4">
    <location>
        <begin position="3"/>
        <end position="188"/>
    </location>
</feature>
<evidence type="ECO:0000256" key="1">
    <source>
        <dbReference type="ARBA" id="ARBA00005817"/>
    </source>
</evidence>
<dbReference type="InterPro" id="IPR014730">
    <property type="entry name" value="ETF_a/b_N"/>
</dbReference>
<dbReference type="Gene3D" id="3.40.50.1220">
    <property type="entry name" value="TPP-binding domain"/>
    <property type="match status" value="1"/>
</dbReference>